<evidence type="ECO:0000313" key="3">
    <source>
        <dbReference type="Proteomes" id="UP000887159"/>
    </source>
</evidence>
<gene>
    <name evidence="2" type="ORF">TNCV_1590071</name>
</gene>
<sequence>MFVTLSAGEGIPPPSKFGIPPFFTLKSSSRRDSEIELHDLSRLCPDRGGFGGRWCNRWGHPCKVRCFRGRMDSQRPVGTFYGPLSSHSPRLLGDNSQS</sequence>
<protein>
    <submittedName>
        <fullName evidence="2">Uncharacterized protein</fullName>
    </submittedName>
</protein>
<name>A0A8X6RLM9_TRICX</name>
<dbReference type="AlphaFoldDB" id="A0A8X6RLM9"/>
<evidence type="ECO:0000313" key="2">
    <source>
        <dbReference type="EMBL" id="GFX93831.1"/>
    </source>
</evidence>
<comment type="caution">
    <text evidence="2">The sequence shown here is derived from an EMBL/GenBank/DDBJ whole genome shotgun (WGS) entry which is preliminary data.</text>
</comment>
<dbReference type="Proteomes" id="UP000887159">
    <property type="component" value="Unassembled WGS sequence"/>
</dbReference>
<dbReference type="EMBL" id="BMAU01021175">
    <property type="protein sequence ID" value="GFX93831.1"/>
    <property type="molecule type" value="Genomic_DNA"/>
</dbReference>
<feature type="region of interest" description="Disordered" evidence="1">
    <location>
        <begin position="79"/>
        <end position="98"/>
    </location>
</feature>
<organism evidence="2 3">
    <name type="scientific">Trichonephila clavipes</name>
    <name type="common">Golden silk orbweaver</name>
    <name type="synonym">Nephila clavipes</name>
    <dbReference type="NCBI Taxonomy" id="2585209"/>
    <lineage>
        <taxon>Eukaryota</taxon>
        <taxon>Metazoa</taxon>
        <taxon>Ecdysozoa</taxon>
        <taxon>Arthropoda</taxon>
        <taxon>Chelicerata</taxon>
        <taxon>Arachnida</taxon>
        <taxon>Araneae</taxon>
        <taxon>Araneomorphae</taxon>
        <taxon>Entelegynae</taxon>
        <taxon>Araneoidea</taxon>
        <taxon>Nephilidae</taxon>
        <taxon>Trichonephila</taxon>
    </lineage>
</organism>
<evidence type="ECO:0000256" key="1">
    <source>
        <dbReference type="SAM" id="MobiDB-lite"/>
    </source>
</evidence>
<proteinExistence type="predicted"/>
<accession>A0A8X6RLM9</accession>
<reference evidence="2" key="1">
    <citation type="submission" date="2020-08" db="EMBL/GenBank/DDBJ databases">
        <title>Multicomponent nature underlies the extraordinary mechanical properties of spider dragline silk.</title>
        <authorList>
            <person name="Kono N."/>
            <person name="Nakamura H."/>
            <person name="Mori M."/>
            <person name="Yoshida Y."/>
            <person name="Ohtoshi R."/>
            <person name="Malay A.D."/>
            <person name="Moran D.A.P."/>
            <person name="Tomita M."/>
            <person name="Numata K."/>
            <person name="Arakawa K."/>
        </authorList>
    </citation>
    <scope>NUCLEOTIDE SEQUENCE</scope>
</reference>
<keyword evidence="3" id="KW-1185">Reference proteome</keyword>